<accession>A0ABQ3K1X0</accession>
<comment type="caution">
    <text evidence="1">The sequence shown here is derived from an EMBL/GenBank/DDBJ whole genome shotgun (WGS) entry which is preliminary data.</text>
</comment>
<evidence type="ECO:0000313" key="1">
    <source>
        <dbReference type="EMBL" id="GHF99408.1"/>
    </source>
</evidence>
<evidence type="ECO:0000313" key="2">
    <source>
        <dbReference type="Proteomes" id="UP000649955"/>
    </source>
</evidence>
<organism evidence="1 2">
    <name type="scientific">Amycolatopsis bullii</name>
    <dbReference type="NCBI Taxonomy" id="941987"/>
    <lineage>
        <taxon>Bacteria</taxon>
        <taxon>Bacillati</taxon>
        <taxon>Actinomycetota</taxon>
        <taxon>Actinomycetes</taxon>
        <taxon>Pseudonocardiales</taxon>
        <taxon>Pseudonocardiaceae</taxon>
        <taxon>Amycolatopsis</taxon>
    </lineage>
</organism>
<reference evidence="2" key="1">
    <citation type="journal article" date="2019" name="Int. J. Syst. Evol. Microbiol.">
        <title>The Global Catalogue of Microorganisms (GCM) 10K type strain sequencing project: providing services to taxonomists for standard genome sequencing and annotation.</title>
        <authorList>
            <consortium name="The Broad Institute Genomics Platform"/>
            <consortium name="The Broad Institute Genome Sequencing Center for Infectious Disease"/>
            <person name="Wu L."/>
            <person name="Ma J."/>
        </authorList>
    </citation>
    <scope>NUCLEOTIDE SEQUENCE [LARGE SCALE GENOMIC DNA]</scope>
    <source>
        <strain evidence="2">CGMCC 4.7680</strain>
    </source>
</reference>
<sequence>MINLLRHRLVHLETEEQQAGLMLEELKVNMGLGTPEHVGELYRLWGGITNASLGWLKGLIARLEAGEYVMDGVAGKPFGEPPR</sequence>
<keyword evidence="2" id="KW-1185">Reference proteome</keyword>
<dbReference type="EMBL" id="BNAW01000003">
    <property type="protein sequence ID" value="GHF99408.1"/>
    <property type="molecule type" value="Genomic_DNA"/>
</dbReference>
<protein>
    <submittedName>
        <fullName evidence="1">Uncharacterized protein</fullName>
    </submittedName>
</protein>
<dbReference type="Proteomes" id="UP000649955">
    <property type="component" value="Unassembled WGS sequence"/>
</dbReference>
<gene>
    <name evidence="1" type="ORF">GCM10017567_12930</name>
</gene>
<name>A0ABQ3K1X0_9PSEU</name>
<proteinExistence type="predicted"/>